<dbReference type="EnsemblMetazoa" id="GAUT039623-RA">
    <property type="protein sequence ID" value="GAUT039623-PA"/>
    <property type="gene ID" value="GAUT039623"/>
</dbReference>
<keyword evidence="4" id="KW-1185">Reference proteome</keyword>
<keyword evidence="2" id="KW-0472">Membrane</keyword>
<feature type="region of interest" description="Disordered" evidence="1">
    <location>
        <begin position="572"/>
        <end position="618"/>
    </location>
</feature>
<feature type="compositionally biased region" description="Polar residues" evidence="1">
    <location>
        <begin position="572"/>
        <end position="581"/>
    </location>
</feature>
<accession>A0A1A9VK32</accession>
<sequence>MEGKMSNYMSIQNSKTRVIKNELQTTGRVRANDQSVEDVKITNDHAFYKLICEKQAHRDVSVEQFKLLYNEISEKMIKKPFTIKEINDFCKEKGIPLFTTDELLTLVPKEDTKCYVNYETNSVKTHDHGYMADQINIKASYIRADSVNHQDCQNYVVDSDAYYKFIYKKMVEGSIRSWVLENLDGSKSSEDSMREYLKNSSYDQELKAWLRDNPEGNLKGWLSDPANKGYTDVEYHVLYEKISEELVHTSMNIDQIKEIYNKYSITPPTDSELEGMKKVQEETRSSEHYEQKTGLTFQGRINLNVTDDSAENEFNLNIDLFQDKNFEDFIDQSNDGVINNEGLLKSLEDTVKTFNEVFGIKKDNNPLLMHGNVANFRLFLFENKESYQKYLSGGHDVHIPGGGAAESSDNNYISNMYSHAENARNNGDFTHDGKIDHNDYNYVIKHEFVHALTFYLTSKLDLGKVLMEGLAEYVTHLTEGEKPADFAKLVSEEYKEHTLEEIVKGAIDPYQTGAAVIAYIEETYPNFIDNLLYAATEDRKTLNGRFYFKEMMQKIYQSEAEKIQNGKGFSNWVKTNSSTEDNTIESDHIQSDQPVVDHEEDEVQSKEQVNEDRATTGSFRGLEAPKKPVIHEHNEEKIILKDTILKIEKSYDQGSEGKHKANVTIDYNDVKALYDIAEGEDINSVLKFWHKLAESGYKVGALPEDKYYFKDGKFVIHDSDTKKLIVLPEDKVSIKIMKDGDSYSLAISSGNGKVISSISKIDNPNYELLSDSSHFNLGEQDNIVLSDQHHEYNLYLENGFVKMFDCASDHIAVRSFPTLSANIPNAIEDIGINILVIISTISLMYVVTYTSIDTISFAVTRRNMVNPTATLTGTDVKIASTRALLWRFISSITDCNEQYSRSYAYLVITWNKRN</sequence>
<proteinExistence type="predicted"/>
<name>A0A1A9VK32_GLOAU</name>
<dbReference type="Proteomes" id="UP000078200">
    <property type="component" value="Unassembled WGS sequence"/>
</dbReference>
<evidence type="ECO:0000313" key="4">
    <source>
        <dbReference type="Proteomes" id="UP000078200"/>
    </source>
</evidence>
<feature type="compositionally biased region" description="Basic and acidic residues" evidence="1">
    <location>
        <begin position="603"/>
        <end position="614"/>
    </location>
</feature>
<dbReference type="VEuPathDB" id="VectorBase:GAUT039623"/>
<reference evidence="3" key="1">
    <citation type="submission" date="2020-05" db="UniProtKB">
        <authorList>
            <consortium name="EnsemblMetazoa"/>
        </authorList>
    </citation>
    <scope>IDENTIFICATION</scope>
    <source>
        <strain evidence="3">TTRI</strain>
    </source>
</reference>
<protein>
    <submittedName>
        <fullName evidence="3">Uncharacterized protein</fullName>
    </submittedName>
</protein>
<feature type="transmembrane region" description="Helical" evidence="2">
    <location>
        <begin position="830"/>
        <end position="852"/>
    </location>
</feature>
<evidence type="ECO:0000313" key="3">
    <source>
        <dbReference type="EnsemblMetazoa" id="GAUT039623-PA"/>
    </source>
</evidence>
<keyword evidence="2" id="KW-0812">Transmembrane</keyword>
<evidence type="ECO:0000256" key="1">
    <source>
        <dbReference type="SAM" id="MobiDB-lite"/>
    </source>
</evidence>
<organism evidence="3 4">
    <name type="scientific">Glossina austeni</name>
    <name type="common">Savannah tsetse fly</name>
    <dbReference type="NCBI Taxonomy" id="7395"/>
    <lineage>
        <taxon>Eukaryota</taxon>
        <taxon>Metazoa</taxon>
        <taxon>Ecdysozoa</taxon>
        <taxon>Arthropoda</taxon>
        <taxon>Hexapoda</taxon>
        <taxon>Insecta</taxon>
        <taxon>Pterygota</taxon>
        <taxon>Neoptera</taxon>
        <taxon>Endopterygota</taxon>
        <taxon>Diptera</taxon>
        <taxon>Brachycera</taxon>
        <taxon>Muscomorpha</taxon>
        <taxon>Hippoboscoidea</taxon>
        <taxon>Glossinidae</taxon>
        <taxon>Glossina</taxon>
    </lineage>
</organism>
<keyword evidence="2" id="KW-1133">Transmembrane helix</keyword>
<evidence type="ECO:0000256" key="2">
    <source>
        <dbReference type="SAM" id="Phobius"/>
    </source>
</evidence>
<dbReference type="AlphaFoldDB" id="A0A1A9VK32"/>